<feature type="region of interest" description="Disordered" evidence="3">
    <location>
        <begin position="1513"/>
        <end position="1535"/>
    </location>
</feature>
<proteinExistence type="predicted"/>
<dbReference type="InterPro" id="IPR044068">
    <property type="entry name" value="CB"/>
</dbReference>
<feature type="domain" description="Core-binding (CB)" evidence="4">
    <location>
        <begin position="110"/>
        <end position="196"/>
    </location>
</feature>
<protein>
    <recommendedName>
        <fullName evidence="4">Core-binding (CB) domain-containing protein</fullName>
    </recommendedName>
</protein>
<dbReference type="Proteomes" id="UP000177354">
    <property type="component" value="Unassembled WGS sequence"/>
</dbReference>
<evidence type="ECO:0000313" key="6">
    <source>
        <dbReference type="Proteomes" id="UP000177354"/>
    </source>
</evidence>
<dbReference type="Gene3D" id="1.10.150.130">
    <property type="match status" value="1"/>
</dbReference>
<dbReference type="PROSITE" id="PS51900">
    <property type="entry name" value="CB"/>
    <property type="match status" value="1"/>
</dbReference>
<dbReference type="InterPro" id="IPR004107">
    <property type="entry name" value="Integrase_SAM-like_N"/>
</dbReference>
<name>A0A1F5Z7W8_9BACT</name>
<reference evidence="5 6" key="1">
    <citation type="journal article" date="2016" name="Nat. Commun.">
        <title>Thousands of microbial genomes shed light on interconnected biogeochemical processes in an aquifer system.</title>
        <authorList>
            <person name="Anantharaman K."/>
            <person name="Brown C.T."/>
            <person name="Hug L.A."/>
            <person name="Sharon I."/>
            <person name="Castelle C.J."/>
            <person name="Probst A.J."/>
            <person name="Thomas B.C."/>
            <person name="Singh A."/>
            <person name="Wilkins M.J."/>
            <person name="Karaoz U."/>
            <person name="Brodie E.L."/>
            <person name="Williams K.H."/>
            <person name="Hubbard S.S."/>
            <person name="Banfield J.F."/>
        </authorList>
    </citation>
    <scope>NUCLEOTIDE SEQUENCE [LARGE SCALE GENOMIC DNA]</scope>
</reference>
<dbReference type="Pfam" id="PF02899">
    <property type="entry name" value="Phage_int_SAM_1"/>
    <property type="match status" value="1"/>
</dbReference>
<accession>A0A1F5Z7W8</accession>
<evidence type="ECO:0000259" key="4">
    <source>
        <dbReference type="PROSITE" id="PS51900"/>
    </source>
</evidence>
<organism evidence="5 6">
    <name type="scientific">Candidatus Gottesmanbacteria bacterium RIFCSPHIGHO2_01_FULL_40_15</name>
    <dbReference type="NCBI Taxonomy" id="1798376"/>
    <lineage>
        <taxon>Bacteria</taxon>
        <taxon>Candidatus Gottesmaniibacteriota</taxon>
    </lineage>
</organism>
<dbReference type="PANTHER" id="PTHR24637:SF421">
    <property type="entry name" value="CUTICLE COLLAGEN DPY-2"/>
    <property type="match status" value="1"/>
</dbReference>
<dbReference type="GO" id="GO:0003677">
    <property type="term" value="F:DNA binding"/>
    <property type="evidence" value="ECO:0007669"/>
    <property type="project" value="UniProtKB-UniRule"/>
</dbReference>
<dbReference type="EMBL" id="MFJF01000001">
    <property type="protein sequence ID" value="OGG08414.1"/>
    <property type="molecule type" value="Genomic_DNA"/>
</dbReference>
<gene>
    <name evidence="5" type="ORF">A2777_03110</name>
</gene>
<keyword evidence="1 2" id="KW-0238">DNA-binding</keyword>
<comment type="caution">
    <text evidence="5">The sequence shown here is derived from an EMBL/GenBank/DDBJ whole genome shotgun (WGS) entry which is preliminary data.</text>
</comment>
<dbReference type="GO" id="GO:0015074">
    <property type="term" value="P:DNA integration"/>
    <property type="evidence" value="ECO:0007669"/>
    <property type="project" value="InterPro"/>
</dbReference>
<feature type="compositionally biased region" description="Low complexity" evidence="3">
    <location>
        <begin position="828"/>
        <end position="838"/>
    </location>
</feature>
<sequence>MSISQYNLSNFEANFYIYLKNLSISRIVKKRLKNDFKDYLTVLRLSFPAYNLGNFNRLFTANILQTVLKLNRRKNKNIKRWSHFKEILLSYKDHLNRQENIYQSTANNSLSDSEIFSEYLKSLTKKKLSSSTYHNYKADIKQFIAYIYSRQLTLDFINSSSTLADFLVYLKNNLKLSDQSVSRKLSALNSFKLWIKEAGKEFNYLQILSEEIPKINESGLKIPIGKTTPESLYSDPQSNPAVSSVSPPSASPLTSFFYSFILLILSVSLSIGIYQQFFKDTPSPQAFPAQPVRPGRVLNFQGRLTDQTGNPVFDKTSIKFRIWDKDSGGLELYDSDFCSITPDQNGIFYILLGSTCGKEIDSSVFSENLYTYLGITVGNDEEMRPRQQIASVGYALNSETLQGLPPQSPAGISTIPFIDKEGQMLISAPGPMIRSTSGTFTLEGRSINFQTGSGSGGSISFSPDGNGTVNLNLGGFSPASGSGFLNVLGPNIISGSLISAIGSTLTAGYKLIELSSGNPSTGKFSVDAGGNTIISGDLSIGNHLHSTPSGTLVNSPLSVNGQIYDGGLGIYATSGRRIPVAFDFTKDTVIEFDFKSASNKIEIQTNINEEGLKYYLFTWAATGAMTIEKCNPACTQLTSSTLSFTNDTWHHGFISFSGSNIKWDLDKGGKTITASVNSDVPKISGGYTAFTSGFRAISNLRFSPTSDLILSSGNAALGGRLTVADHIVTSGQIQTGSFSSEPQASGNGALYFNSTDDKLYYYNGTDWTSTNLGDTGPTGSVGATGQTGPTGSAGSTGAVGQTGPTGPEGESGPTGSTGPSGGTGTTGQSGPTGSTGATGPAGPGGETLLYYSGSGESAFLYPNTDYSYDLAMKGLILGYSGAAGATITTGDTNEGLVIDPDGTGSVSIVGNTDIEGYLTIDTDPSGAFNESLCHSGGDGDTNDLKLGDCIAGGADLAEYYGASPDVAAGDIVVISAEGYQIDNKKLGRSSKAFVAKSSVPYQKDIIGIVSANPYSEILSEGVFENDENPVPVALAGRVPVKFSSENGQVEKGDPVTSGSIPGFAMKANETGPVVGKALESFNSDYSQLSCPDGTPSRIKCGEILVLLNLSFYIKTLSQDELSRYTLIAGGYSGQSTLNSLKEVAAGVMDSAAGVLFSLKASFESLTAGDIEAEKLTSAIIESDEILTRNLKTDVISPLSDNGEVIIEGNLAVYNENGTISAILDRQGNLNTQGNITAGYATFRSLLEAENASVAGLLNTASLRVENATVTGTLHADDIRSTRLDNLQNSFGSLLEKLNEIATASAALPAPSPKTGVPAPTVYLSPTISPPSDTAFPKETGFSTLSASLLVQSDKSGSDRYISDLVTASLQNTDNLLTLNQRIEDFLKNSSSVLDDTYKKFPLSDSHSSINVDSPVEIDPAMLKNLTVTGESSLADTSIAGQLLIDGSLILENSSIKALETLYLSSEKTIDLMGGKVLVDENGNLTVKGEILAEKGIKTNTVSASGNLNINLAPLPSETPADSSSGQFDSSPIKDQSGQAASERIGGFGKLLINNSSITVAAIDGQGNAKFSGDLQIDKNASVKGALSTSKLYLQNSQDSSGNPETISAAENFLQNNINAPGLNASGSIGSAVIPASNREFVIFTDSLSQNSLIYLTITSKVQNRTLYLAKQKSCQEDTAADSVSCRPYFTVALDIPYEKDISFNWWLVN</sequence>
<evidence type="ECO:0000256" key="3">
    <source>
        <dbReference type="SAM" id="MobiDB-lite"/>
    </source>
</evidence>
<evidence type="ECO:0000313" key="5">
    <source>
        <dbReference type="EMBL" id="OGG08414.1"/>
    </source>
</evidence>
<feature type="compositionally biased region" description="Polar residues" evidence="3">
    <location>
        <begin position="1519"/>
        <end position="1535"/>
    </location>
</feature>
<evidence type="ECO:0000256" key="1">
    <source>
        <dbReference type="ARBA" id="ARBA00023125"/>
    </source>
</evidence>
<feature type="compositionally biased region" description="Low complexity" evidence="3">
    <location>
        <begin position="783"/>
        <end position="817"/>
    </location>
</feature>
<dbReference type="InterPro" id="IPR010998">
    <property type="entry name" value="Integrase_recombinase_N"/>
</dbReference>
<dbReference type="PANTHER" id="PTHR24637">
    <property type="entry name" value="COLLAGEN"/>
    <property type="match status" value="1"/>
</dbReference>
<feature type="compositionally biased region" description="Gly residues" evidence="3">
    <location>
        <begin position="818"/>
        <end position="827"/>
    </location>
</feature>
<evidence type="ECO:0000256" key="2">
    <source>
        <dbReference type="PROSITE-ProRule" id="PRU01248"/>
    </source>
</evidence>
<feature type="region of interest" description="Disordered" evidence="3">
    <location>
        <begin position="771"/>
        <end position="842"/>
    </location>
</feature>